<dbReference type="Proteomes" id="UP000425178">
    <property type="component" value="Chromosome"/>
</dbReference>
<evidence type="ECO:0000259" key="1">
    <source>
        <dbReference type="Pfam" id="PF18899"/>
    </source>
</evidence>
<dbReference type="InterPro" id="IPR043714">
    <property type="entry name" value="DUF5655"/>
</dbReference>
<dbReference type="EMBL" id="CP046453">
    <property type="protein sequence ID" value="QGU04798.1"/>
    <property type="molecule type" value="Genomic_DNA"/>
</dbReference>
<accession>A0A6B8WDH0</accession>
<gene>
    <name evidence="2" type="ORF">CETAM_07720</name>
</gene>
<proteinExistence type="predicted"/>
<keyword evidence="3" id="KW-1185">Reference proteome</keyword>
<evidence type="ECO:0000313" key="3">
    <source>
        <dbReference type="Proteomes" id="UP000425178"/>
    </source>
</evidence>
<dbReference type="RefSeq" id="WP_197085693.1">
    <property type="nucleotide sequence ID" value="NZ_CP046453.1"/>
</dbReference>
<dbReference type="AlphaFoldDB" id="A0A6B8WDH0"/>
<feature type="domain" description="DUF5655" evidence="1">
    <location>
        <begin position="17"/>
        <end position="125"/>
    </location>
</feature>
<protein>
    <recommendedName>
        <fullName evidence="1">DUF5655 domain-containing protein</fullName>
    </recommendedName>
</protein>
<dbReference type="Pfam" id="PF18899">
    <property type="entry name" value="DUF5655"/>
    <property type="match status" value="1"/>
</dbReference>
<organism evidence="2 3">
    <name type="scientific">Corynebacterium comes</name>
    <dbReference type="NCBI Taxonomy" id="2675218"/>
    <lineage>
        <taxon>Bacteria</taxon>
        <taxon>Bacillati</taxon>
        <taxon>Actinomycetota</taxon>
        <taxon>Actinomycetes</taxon>
        <taxon>Mycobacteriales</taxon>
        <taxon>Corynebacteriaceae</taxon>
        <taxon>Corynebacterium</taxon>
    </lineage>
</organism>
<dbReference type="KEGG" id="ccoe:CETAM_07720"/>
<name>A0A6B8WDH0_9CORY</name>
<evidence type="ECO:0000313" key="2">
    <source>
        <dbReference type="EMBL" id="QGU04798.1"/>
    </source>
</evidence>
<reference evidence="2 3" key="1">
    <citation type="journal article" date="2021" name="Int. J. Syst. Evol. Microbiol.">
        <title>Classification of three corynebacterial strains isolated from a small paddock in North Rhine-Westphalia: proposal of &lt;i&gt;Corynebacterium kalinowskii&lt;/i&gt; sp. nov., &lt;i&gt;Corynebacterium comes&lt;/i&gt; sp. nov. and &lt;i&gt;Corynebacterium occultum&lt;/i&gt; sp. nov.</title>
        <authorList>
            <person name="Schaffert L."/>
            <person name="Ruwe M."/>
            <person name="Milse J."/>
            <person name="Hanuschka K."/>
            <person name="Ortseifen V."/>
            <person name="Droste J."/>
            <person name="Brandt D."/>
            <person name="Schl L."/>
            <person name="Kutter Y."/>
            <person name="Vinke S."/>
            <person name="Vieh P."/>
            <person name="Jacob L."/>
            <person name="L N.C."/>
            <person name="Schulte-Berndt E."/>
            <person name="Hain C."/>
            <person name="Linder M."/>
            <person name="Schmidt P."/>
            <person name="Wollenschl L."/>
            <person name="Luttermann T."/>
            <person name="Thieme E."/>
            <person name="Hassa J."/>
            <person name="Haak M."/>
            <person name="Wittchen M."/>
            <person name="Mentz A."/>
            <person name="Persicke M."/>
            <person name="Busche T."/>
            <person name="R C."/>
        </authorList>
    </citation>
    <scope>NUCLEOTIDE SEQUENCE [LARGE SCALE GENOMIC DNA]</scope>
    <source>
        <strain evidence="2 3">2019</strain>
    </source>
</reference>
<sequence length="128" mass="15286">MDENYGRDILDYFGPHDTERRLYEVFAAKVLATFPDTRVKVHKTQISFYNRHLFAAAWLPFRRMKDRPQEYLLVTFGLGRRLDSPRIVETVEPYPRRWTHHVVVSTCEDIDQELMGWIGEAWEFSAHK</sequence>